<proteinExistence type="evidence at transcript level"/>
<organism evidence="2">
    <name type="scientific">Ixodes ricinus</name>
    <name type="common">Common tick</name>
    <name type="synonym">Acarus ricinus</name>
    <dbReference type="NCBI Taxonomy" id="34613"/>
    <lineage>
        <taxon>Eukaryota</taxon>
        <taxon>Metazoa</taxon>
        <taxon>Ecdysozoa</taxon>
        <taxon>Arthropoda</taxon>
        <taxon>Chelicerata</taxon>
        <taxon>Arachnida</taxon>
        <taxon>Acari</taxon>
        <taxon>Parasitiformes</taxon>
        <taxon>Ixodida</taxon>
        <taxon>Ixodoidea</taxon>
        <taxon>Ixodidae</taxon>
        <taxon>Ixodinae</taxon>
        <taxon>Ixodes</taxon>
    </lineage>
</organism>
<reference evidence="2" key="1">
    <citation type="submission" date="2012-12" db="EMBL/GenBank/DDBJ databases">
        <title>Identification and characterization of a phenylalanine ammonia-lyase gene family in Isatis indigotica Fort.</title>
        <authorList>
            <person name="Liu Q."/>
            <person name="Chen J."/>
            <person name="Zhou X."/>
            <person name="Di P."/>
            <person name="Xiao Y."/>
            <person name="Xuan H."/>
            <person name="Zhang L."/>
            <person name="Chen W."/>
        </authorList>
    </citation>
    <scope>NUCLEOTIDE SEQUENCE</scope>
    <source>
        <tissue evidence="2">Salivary gland</tissue>
    </source>
</reference>
<evidence type="ECO:0000256" key="1">
    <source>
        <dbReference type="SAM" id="SignalP"/>
    </source>
</evidence>
<dbReference type="AlphaFoldDB" id="A0A0K8RE93"/>
<feature type="chain" id="PRO_5005517122" evidence="1">
    <location>
        <begin position="18"/>
        <end position="110"/>
    </location>
</feature>
<evidence type="ECO:0000313" key="2">
    <source>
        <dbReference type="EMBL" id="JAA68799.1"/>
    </source>
</evidence>
<sequence>MLLVLFAVALGLPASKGKRSSFDPFGCYHALSESGNIYCQLSGYDKFKGLDFETCKLDCEGPKVQLPKEACPNGSLQSGCTAEVVETLKTWSVIMMKMKGNAMKKWCPNA</sequence>
<protein>
    <submittedName>
        <fullName evidence="2">Putative ixodes 10 kDa peptide protein</fullName>
    </submittedName>
</protein>
<name>A0A0K8RE93_IXORI</name>
<feature type="signal peptide" evidence="1">
    <location>
        <begin position="1"/>
        <end position="17"/>
    </location>
</feature>
<keyword evidence="1" id="KW-0732">Signal</keyword>
<accession>A0A0K8RE93</accession>
<dbReference type="EMBL" id="GADI01005009">
    <property type="protein sequence ID" value="JAA68799.1"/>
    <property type="molecule type" value="mRNA"/>
</dbReference>